<proteinExistence type="predicted"/>
<dbReference type="InterPro" id="IPR043519">
    <property type="entry name" value="NT_sf"/>
</dbReference>
<gene>
    <name evidence="1" type="ORF">ACFSJU_19475</name>
</gene>
<dbReference type="Proteomes" id="UP001597387">
    <property type="component" value="Unassembled WGS sequence"/>
</dbReference>
<dbReference type="Gene3D" id="3.30.460.10">
    <property type="entry name" value="Beta Polymerase, domain 2"/>
    <property type="match status" value="1"/>
</dbReference>
<evidence type="ECO:0000313" key="2">
    <source>
        <dbReference type="Proteomes" id="UP001597387"/>
    </source>
</evidence>
<evidence type="ECO:0000313" key="1">
    <source>
        <dbReference type="EMBL" id="MFD2164596.1"/>
    </source>
</evidence>
<sequence length="261" mass="30410">MVQVEFAGRAKRELEPDINVIGLAVAGSWLTNEIDEFSDLDLILVTKNKVSGDLGKMLGYARRLGDFLSGFTGEHVGEPRVLICLYDNPLLHVDIKFVTLEEFHSRIEMPVILLDKDQQLQTVLNSSEAKFPYPDYQWIENRFWIWIHYALLKIGRGELLEAFDFLGFLRMVVFGPLLHIKNGNLPRGVRKVETELSNEDFQDLRLTIPNYNRSELLTSLKEAVLLYRRLRISLFDETIEFQNITEQKVMVYFDEIERRLE</sequence>
<dbReference type="SUPFAM" id="SSF81301">
    <property type="entry name" value="Nucleotidyltransferase"/>
    <property type="match status" value="1"/>
</dbReference>
<dbReference type="Gene3D" id="1.20.120.330">
    <property type="entry name" value="Nucleotidyltransferases domain 2"/>
    <property type="match status" value="1"/>
</dbReference>
<dbReference type="RefSeq" id="WP_255901552.1">
    <property type="nucleotide sequence ID" value="NZ_JAFMZO010000002.1"/>
</dbReference>
<accession>A0ABW4ZSB9</accession>
<keyword evidence="2" id="KW-1185">Reference proteome</keyword>
<dbReference type="EMBL" id="JBHUHZ010000006">
    <property type="protein sequence ID" value="MFD2164596.1"/>
    <property type="molecule type" value="Genomic_DNA"/>
</dbReference>
<name>A0ABW4ZSB9_9SPHI</name>
<organism evidence="1 2">
    <name type="scientific">Paradesertivirga mongoliensis</name>
    <dbReference type="NCBI Taxonomy" id="2100740"/>
    <lineage>
        <taxon>Bacteria</taxon>
        <taxon>Pseudomonadati</taxon>
        <taxon>Bacteroidota</taxon>
        <taxon>Sphingobacteriia</taxon>
        <taxon>Sphingobacteriales</taxon>
        <taxon>Sphingobacteriaceae</taxon>
        <taxon>Paradesertivirga</taxon>
    </lineage>
</organism>
<comment type="caution">
    <text evidence="1">The sequence shown here is derived from an EMBL/GenBank/DDBJ whole genome shotgun (WGS) entry which is preliminary data.</text>
</comment>
<reference evidence="2" key="1">
    <citation type="journal article" date="2019" name="Int. J. Syst. Evol. Microbiol.">
        <title>The Global Catalogue of Microorganisms (GCM) 10K type strain sequencing project: providing services to taxonomists for standard genome sequencing and annotation.</title>
        <authorList>
            <consortium name="The Broad Institute Genomics Platform"/>
            <consortium name="The Broad Institute Genome Sequencing Center for Infectious Disease"/>
            <person name="Wu L."/>
            <person name="Ma J."/>
        </authorList>
    </citation>
    <scope>NUCLEOTIDE SEQUENCE [LARGE SCALE GENOMIC DNA]</scope>
    <source>
        <strain evidence="2">KCTC 42217</strain>
    </source>
</reference>
<protein>
    <submittedName>
        <fullName evidence="1">Aminoglycoside 6-adenylyltransferase</fullName>
    </submittedName>
</protein>